<proteinExistence type="predicted"/>
<sequence length="129" mass="14141">MPSKSTCYRNSIAPITPRTRHPDKVLTDRLALRYLSYGPRSPHSPHSPMKKLRYGTPAVSPEKIFQMGDDGSAVKSAAFQQEVTADVHHVRIDQSIFSLSQIKALAACLVRVKLSAADVAKALTTTDSH</sequence>
<keyword evidence="2" id="KW-1185">Reference proteome</keyword>
<evidence type="ECO:0000313" key="2">
    <source>
        <dbReference type="Proteomes" id="UP000299102"/>
    </source>
</evidence>
<organism evidence="1 2">
    <name type="scientific">Eumeta variegata</name>
    <name type="common">Bagworm moth</name>
    <name type="synonym">Eumeta japonica</name>
    <dbReference type="NCBI Taxonomy" id="151549"/>
    <lineage>
        <taxon>Eukaryota</taxon>
        <taxon>Metazoa</taxon>
        <taxon>Ecdysozoa</taxon>
        <taxon>Arthropoda</taxon>
        <taxon>Hexapoda</taxon>
        <taxon>Insecta</taxon>
        <taxon>Pterygota</taxon>
        <taxon>Neoptera</taxon>
        <taxon>Endopterygota</taxon>
        <taxon>Lepidoptera</taxon>
        <taxon>Glossata</taxon>
        <taxon>Ditrysia</taxon>
        <taxon>Tineoidea</taxon>
        <taxon>Psychidae</taxon>
        <taxon>Oiketicinae</taxon>
        <taxon>Eumeta</taxon>
    </lineage>
</organism>
<dbReference type="EMBL" id="BGZK01002429">
    <property type="protein sequence ID" value="GBP93860.1"/>
    <property type="molecule type" value="Genomic_DNA"/>
</dbReference>
<evidence type="ECO:0000313" key="1">
    <source>
        <dbReference type="EMBL" id="GBP93860.1"/>
    </source>
</evidence>
<protein>
    <submittedName>
        <fullName evidence="1">Uncharacterized protein</fullName>
    </submittedName>
</protein>
<dbReference type="Proteomes" id="UP000299102">
    <property type="component" value="Unassembled WGS sequence"/>
</dbReference>
<accession>A0A4C2A0R2</accession>
<reference evidence="1 2" key="1">
    <citation type="journal article" date="2019" name="Commun. Biol.">
        <title>The bagworm genome reveals a unique fibroin gene that provides high tensile strength.</title>
        <authorList>
            <person name="Kono N."/>
            <person name="Nakamura H."/>
            <person name="Ohtoshi R."/>
            <person name="Tomita M."/>
            <person name="Numata K."/>
            <person name="Arakawa K."/>
        </authorList>
    </citation>
    <scope>NUCLEOTIDE SEQUENCE [LARGE SCALE GENOMIC DNA]</scope>
</reference>
<gene>
    <name evidence="1" type="ORF">EVAR_69693_1</name>
</gene>
<dbReference type="AlphaFoldDB" id="A0A4C2A0R2"/>
<name>A0A4C2A0R2_EUMVA</name>
<comment type="caution">
    <text evidence="1">The sequence shown here is derived from an EMBL/GenBank/DDBJ whole genome shotgun (WGS) entry which is preliminary data.</text>
</comment>